<evidence type="ECO:0000256" key="2">
    <source>
        <dbReference type="SAM" id="Phobius"/>
    </source>
</evidence>
<dbReference type="EnsemblMetazoa" id="AMEM018391-RA">
    <property type="protein sequence ID" value="AMEM018391-PA"/>
    <property type="gene ID" value="AMEM018391"/>
</dbReference>
<keyword evidence="2" id="KW-0812">Transmembrane</keyword>
<feature type="compositionally biased region" description="Pro residues" evidence="1">
    <location>
        <begin position="188"/>
        <end position="213"/>
    </location>
</feature>
<feature type="compositionally biased region" description="Low complexity" evidence="1">
    <location>
        <begin position="269"/>
        <end position="279"/>
    </location>
</feature>
<dbReference type="VEuPathDB" id="VectorBase:AMEM018391"/>
<feature type="region of interest" description="Disordered" evidence="1">
    <location>
        <begin position="87"/>
        <end position="282"/>
    </location>
</feature>
<accession>A0A182VPD8</accession>
<dbReference type="PRINTS" id="PR01217">
    <property type="entry name" value="PRICHEXTENSN"/>
</dbReference>
<reference evidence="3" key="1">
    <citation type="submission" date="2020-05" db="UniProtKB">
        <authorList>
            <consortium name="EnsemblMetazoa"/>
        </authorList>
    </citation>
    <scope>IDENTIFICATION</scope>
    <source>
        <strain evidence="3">MAF</strain>
    </source>
</reference>
<feature type="compositionally biased region" description="Pro residues" evidence="1">
    <location>
        <begin position="146"/>
        <end position="163"/>
    </location>
</feature>
<evidence type="ECO:0000256" key="1">
    <source>
        <dbReference type="SAM" id="MobiDB-lite"/>
    </source>
</evidence>
<feature type="compositionally biased region" description="Pro residues" evidence="1">
    <location>
        <begin position="229"/>
        <end position="253"/>
    </location>
</feature>
<dbReference type="AlphaFoldDB" id="A0A182VPD8"/>
<sequence>MCSPLQRIVVLLSAYYVRFAYPGKKSAAKILVKRIKSFLLQYALIPLTATMFALWYFSLAMDELRKRIPLLDRIFAFFTGKHRTVQALPESTPTDDTKPSKAPAEPVAVKPAPVVEPAKPTITPEQKPVQPVRPPPAVEPVDKPTVPKPEPPKVPVTPAPETPSTPVSVNKPAPVPVVPAPAVVKPAPVEPPKVPEPAKPAPTLPSKPAPPAEEAPKPKDLPKPEPAPKEPPTSVPTPAPAPAPAPAPVPAPAPAKLVKEKKELPAPTPKAAPVATEPALPSNNEDSFIIVEQQKPATKPGQKPKVDVKSSTMDFLQGEAGGRSAGPATGAPTSTVSADR</sequence>
<protein>
    <submittedName>
        <fullName evidence="3">Uncharacterized protein</fullName>
    </submittedName>
</protein>
<feature type="transmembrane region" description="Helical" evidence="2">
    <location>
        <begin position="39"/>
        <end position="57"/>
    </location>
</feature>
<dbReference type="Proteomes" id="UP000075903">
    <property type="component" value="Unassembled WGS sequence"/>
</dbReference>
<proteinExistence type="predicted"/>
<evidence type="ECO:0000313" key="4">
    <source>
        <dbReference type="Proteomes" id="UP000075903"/>
    </source>
</evidence>
<keyword evidence="2" id="KW-0472">Membrane</keyword>
<dbReference type="STRING" id="30066.A0A182VPD8"/>
<dbReference type="VEuPathDB" id="VectorBase:AMEM21_006449"/>
<evidence type="ECO:0000313" key="3">
    <source>
        <dbReference type="EnsemblMetazoa" id="AMEM018391-PA"/>
    </source>
</evidence>
<keyword evidence="2" id="KW-1133">Transmembrane helix</keyword>
<keyword evidence="4" id="KW-1185">Reference proteome</keyword>
<organism evidence="3 4">
    <name type="scientific">Anopheles merus</name>
    <name type="common">Mosquito</name>
    <dbReference type="NCBI Taxonomy" id="30066"/>
    <lineage>
        <taxon>Eukaryota</taxon>
        <taxon>Metazoa</taxon>
        <taxon>Ecdysozoa</taxon>
        <taxon>Arthropoda</taxon>
        <taxon>Hexapoda</taxon>
        <taxon>Insecta</taxon>
        <taxon>Pterygota</taxon>
        <taxon>Neoptera</taxon>
        <taxon>Endopterygota</taxon>
        <taxon>Diptera</taxon>
        <taxon>Nematocera</taxon>
        <taxon>Culicoidea</taxon>
        <taxon>Culicidae</taxon>
        <taxon>Anophelinae</taxon>
        <taxon>Anopheles</taxon>
    </lineage>
</organism>
<feature type="compositionally biased region" description="Polar residues" evidence="1">
    <location>
        <begin position="331"/>
        <end position="340"/>
    </location>
</feature>
<feature type="region of interest" description="Disordered" evidence="1">
    <location>
        <begin position="317"/>
        <end position="340"/>
    </location>
</feature>
<name>A0A182VPD8_ANOME</name>
<feature type="compositionally biased region" description="Basic and acidic residues" evidence="1">
    <location>
        <begin position="214"/>
        <end position="228"/>
    </location>
</feature>
<feature type="compositionally biased region" description="Low complexity" evidence="1">
    <location>
        <begin position="100"/>
        <end position="120"/>
    </location>
</feature>